<sequence length="141" mass="15837">MDLRSVTFKYTLINIHNQQTTLSFTHLLPASLNFATPSPQLRSTISSFYTTHHLAIEQHIRRTCVRCNAPATISQNNPNGVAYNLWRIDNASSANPEVRHFIWTACGVTCQAEVALRLNRSMTLDEAIHRAAAIMVFPSVE</sequence>
<accession>A0A8H3EY57</accession>
<proteinExistence type="predicted"/>
<dbReference type="Proteomes" id="UP000664521">
    <property type="component" value="Unassembled WGS sequence"/>
</dbReference>
<evidence type="ECO:0000313" key="2">
    <source>
        <dbReference type="Proteomes" id="UP000664521"/>
    </source>
</evidence>
<organism evidence="1 2">
    <name type="scientific">Heterodermia speciosa</name>
    <dbReference type="NCBI Taxonomy" id="116794"/>
    <lineage>
        <taxon>Eukaryota</taxon>
        <taxon>Fungi</taxon>
        <taxon>Dikarya</taxon>
        <taxon>Ascomycota</taxon>
        <taxon>Pezizomycotina</taxon>
        <taxon>Lecanoromycetes</taxon>
        <taxon>OSLEUM clade</taxon>
        <taxon>Lecanoromycetidae</taxon>
        <taxon>Caliciales</taxon>
        <taxon>Physciaceae</taxon>
        <taxon>Heterodermia</taxon>
    </lineage>
</organism>
<name>A0A8H3EY57_9LECA</name>
<reference evidence="1" key="1">
    <citation type="submission" date="2021-03" db="EMBL/GenBank/DDBJ databases">
        <authorList>
            <person name="Tagirdzhanova G."/>
        </authorList>
    </citation>
    <scope>NUCLEOTIDE SEQUENCE</scope>
</reference>
<comment type="caution">
    <text evidence="1">The sequence shown here is derived from an EMBL/GenBank/DDBJ whole genome shotgun (WGS) entry which is preliminary data.</text>
</comment>
<evidence type="ECO:0000313" key="1">
    <source>
        <dbReference type="EMBL" id="CAF9910971.1"/>
    </source>
</evidence>
<keyword evidence="2" id="KW-1185">Reference proteome</keyword>
<dbReference type="EMBL" id="CAJPDS010000009">
    <property type="protein sequence ID" value="CAF9910971.1"/>
    <property type="molecule type" value="Genomic_DNA"/>
</dbReference>
<dbReference type="AlphaFoldDB" id="A0A8H3EY57"/>
<protein>
    <submittedName>
        <fullName evidence="1">Uncharacterized protein</fullName>
    </submittedName>
</protein>
<gene>
    <name evidence="1" type="ORF">HETSPECPRED_010253</name>
</gene>